<dbReference type="VEuPathDB" id="CryptoDB:GY17_00003275"/>
<name>A0A0S4TJB6_CRYHO</name>
<dbReference type="VEuPathDB" id="CryptoDB:Chro.70054"/>
<dbReference type="Pfam" id="PF14418">
    <property type="entry name" value="OHA"/>
    <property type="match status" value="1"/>
</dbReference>
<sequence>MDIRKRTGTGIGTGTVVMRPGPEFWKERRLNLIKDALKSLYIDRTRPHLQELIRRLKERVDLGTNYNLQMLIKDLTENEEEFLLFNNGEIYFRNLNVPDNHWIDPKNPNNPYSHEIWSGFLQYINNLVCVKGESNINGSNTTNNLNNYSIDSKSHKLIINQKEGESDFLLISLNSNYSNSQIEPDLLRYQFKGGRYGVAMEIHKAKISQLEDLSLGELSHLVQLAINGGILQYENNVLKPRCTCVKIAAAALSMDVDQIESNETPNDDSNCSALINRIEKKSLHNKLIDLKNELNEILILYPNGILLSLLKRFYNRYWGKKLSPTTFGYTHISTLLLSDELKKTCRLYFDSLNHVIVQSTQFNIPENVRLLEEKKFQKKTSFLNSDLFVPIRNMSDISFEYMRLLNK</sequence>
<organism evidence="2">
    <name type="scientific">Cryptosporidium hominis</name>
    <dbReference type="NCBI Taxonomy" id="237895"/>
    <lineage>
        <taxon>Eukaryota</taxon>
        <taxon>Sar</taxon>
        <taxon>Alveolata</taxon>
        <taxon>Apicomplexa</taxon>
        <taxon>Conoidasida</taxon>
        <taxon>Coccidia</taxon>
        <taxon>Eucoccidiorida</taxon>
        <taxon>Eimeriorina</taxon>
        <taxon>Cryptosporidiidae</taxon>
        <taxon>Cryptosporidium</taxon>
    </lineage>
</organism>
<evidence type="ECO:0000259" key="1">
    <source>
        <dbReference type="PROSITE" id="PS51644"/>
    </source>
</evidence>
<feature type="domain" description="HTH OST-type" evidence="1">
    <location>
        <begin position="286"/>
        <end position="361"/>
    </location>
</feature>
<dbReference type="InterPro" id="IPR041966">
    <property type="entry name" value="LOTUS-like"/>
</dbReference>
<proteinExistence type="predicted"/>
<protein>
    <recommendedName>
        <fullName evidence="1">HTH OST-type domain-containing protein</fullName>
    </recommendedName>
</protein>
<dbReference type="VEuPathDB" id="CryptoDB:CHUDEA7_410"/>
<dbReference type="VEuPathDB" id="CryptoDB:ChTU502y2012_407g0210"/>
<reference evidence="2" key="1">
    <citation type="submission" date="2015-08" db="EMBL/GenBank/DDBJ databases">
        <authorList>
            <person name="Babu N.S."/>
            <person name="Beckwith C.J."/>
            <person name="Beseler K.G."/>
            <person name="Brison A."/>
            <person name="Carone J.V."/>
            <person name="Caskin T.P."/>
            <person name="Diamond M."/>
            <person name="Durham M.E."/>
            <person name="Foxe J.M."/>
            <person name="Go M."/>
            <person name="Henderson B.A."/>
            <person name="Jones I.B."/>
            <person name="McGettigan J.A."/>
            <person name="Micheletti S.J."/>
            <person name="Nasrallah M.E."/>
            <person name="Ortiz D."/>
            <person name="Piller C.R."/>
            <person name="Privatt S.R."/>
            <person name="Schneider S.L."/>
            <person name="Sharp S."/>
            <person name="Smith T.C."/>
            <person name="Stanton J.D."/>
            <person name="Ullery H.E."/>
            <person name="Wilson R.J."/>
            <person name="Serrano M.G."/>
            <person name="Buck G."/>
            <person name="Lee V."/>
            <person name="Wang Y."/>
            <person name="Carvalho R."/>
            <person name="Voegtly L."/>
            <person name="Shi R."/>
            <person name="Duckworth R."/>
            <person name="Johnson A."/>
            <person name="Loviza R."/>
            <person name="Walstead R."/>
            <person name="Shah Z."/>
            <person name="Kiflezghi M."/>
            <person name="Wade K."/>
            <person name="Ball S.L."/>
            <person name="Bradley K.W."/>
            <person name="Asai D.J."/>
            <person name="Bowman C.A."/>
            <person name="Russell D.A."/>
            <person name="Pope W.H."/>
            <person name="Jacobs-Sera D."/>
            <person name="Hendrix R.W."/>
            <person name="Hatfull G.F."/>
        </authorList>
    </citation>
    <scope>NUCLEOTIDE SEQUENCE [LARGE SCALE GENOMIC DNA]</scope>
</reference>
<dbReference type="EMBL" id="LN877953">
    <property type="protein sequence ID" value="CUV07017.1"/>
    <property type="molecule type" value="Genomic_DNA"/>
</dbReference>
<evidence type="ECO:0000313" key="2">
    <source>
        <dbReference type="EMBL" id="CUV07017.1"/>
    </source>
</evidence>
<dbReference type="InterPro" id="IPR025677">
    <property type="entry name" value="OST-HTH-assoc_dom"/>
</dbReference>
<dbReference type="InterPro" id="IPR025605">
    <property type="entry name" value="OST-HTH/LOTUS_dom"/>
</dbReference>
<dbReference type="PROSITE" id="PS51644">
    <property type="entry name" value="HTH_OST"/>
    <property type="match status" value="1"/>
</dbReference>
<dbReference type="Proteomes" id="UP000199752">
    <property type="component" value="Chromosome 7"/>
</dbReference>
<dbReference type="OrthoDB" id="447390at2759"/>
<gene>
    <name evidence="2" type="ORF">CHUDEA7_410</name>
</gene>
<dbReference type="AlphaFoldDB" id="A0A0S4TJB6"/>
<dbReference type="Gene3D" id="3.30.420.610">
    <property type="entry name" value="LOTUS domain-like"/>
    <property type="match status" value="1"/>
</dbReference>
<accession>A0A0S4TJB6</accession>